<dbReference type="PANTHER" id="PTHR42885:SF2">
    <property type="entry name" value="HISTIDINOL-PHOSPHATE AMINOTRANSFERASE"/>
    <property type="match status" value="1"/>
</dbReference>
<keyword evidence="2 9" id="KW-0032">Aminotransferase</keyword>
<comment type="pathway">
    <text evidence="7">Amino-acid biosynthesis.</text>
</comment>
<evidence type="ECO:0000256" key="2">
    <source>
        <dbReference type="ARBA" id="ARBA00022576"/>
    </source>
</evidence>
<dbReference type="EMBL" id="UOFY01000042">
    <property type="protein sequence ID" value="VAX09880.1"/>
    <property type="molecule type" value="Genomic_DNA"/>
</dbReference>
<feature type="domain" description="Aminotransferase class I/classII large" evidence="8">
    <location>
        <begin position="34"/>
        <end position="360"/>
    </location>
</feature>
<dbReference type="InterPro" id="IPR015421">
    <property type="entry name" value="PyrdxlP-dep_Trfase_major"/>
</dbReference>
<sequence length="369" mass="41378">MKKDTSSLRDHIAHWIRPEIRDLSAYHVPDSRGLIKLDAMENPYHWPQQKIDQWLELLRTAELNRYPDPHAQKLKNRLREVMDVPADASILLGNGSDELIQIIIMALAGEGRSVLSVDPGFVMYRMIAEFCQMDYIGVPLREDFSLDIEAVLTAIEQHQPALIFLAYPNNPSGNLFDRADMLRIINAAPGVVVVDEAYHAFAEDSFMSLLDEHENLLLLRTVSKMGLAGLRLGMLVGAAPWLDEFDKLRLPYNINVLTQLSVDFALQNAPMLDQQTENIKRDRSTLFTQLQAMPGLRVYPSRANFILFRVMDAQATAVFEGLKAKGVLIKNMSKAGAILSDCLRVTVGSVEENSAFINALQKTVSSLSD</sequence>
<dbReference type="CDD" id="cd00609">
    <property type="entry name" value="AAT_like"/>
    <property type="match status" value="1"/>
</dbReference>
<keyword evidence="3" id="KW-0028">Amino-acid biosynthesis</keyword>
<dbReference type="PANTHER" id="PTHR42885">
    <property type="entry name" value="HISTIDINOL-PHOSPHATE AMINOTRANSFERASE-RELATED"/>
    <property type="match status" value="1"/>
</dbReference>
<accession>A0A3B1BHA2</accession>
<dbReference type="InterPro" id="IPR005861">
    <property type="entry name" value="HisP_aminotrans"/>
</dbReference>
<comment type="cofactor">
    <cofactor evidence="1">
        <name>pyridoxal 5'-phosphate</name>
        <dbReference type="ChEBI" id="CHEBI:597326"/>
    </cofactor>
</comment>
<dbReference type="HAMAP" id="MF_01023">
    <property type="entry name" value="HisC_aminotrans_2"/>
    <property type="match status" value="1"/>
</dbReference>
<dbReference type="NCBIfam" id="TIGR01141">
    <property type="entry name" value="hisC"/>
    <property type="match status" value="1"/>
</dbReference>
<dbReference type="InterPro" id="IPR004839">
    <property type="entry name" value="Aminotransferase_I/II_large"/>
</dbReference>
<evidence type="ECO:0000256" key="7">
    <source>
        <dbReference type="ARBA" id="ARBA00029440"/>
    </source>
</evidence>
<dbReference type="Pfam" id="PF00155">
    <property type="entry name" value="Aminotran_1_2"/>
    <property type="match status" value="1"/>
</dbReference>
<evidence type="ECO:0000256" key="5">
    <source>
        <dbReference type="ARBA" id="ARBA00022898"/>
    </source>
</evidence>
<proteinExistence type="inferred from homology"/>
<dbReference type="SUPFAM" id="SSF53383">
    <property type="entry name" value="PLP-dependent transferases"/>
    <property type="match status" value="1"/>
</dbReference>
<dbReference type="GO" id="GO:0030170">
    <property type="term" value="F:pyridoxal phosphate binding"/>
    <property type="evidence" value="ECO:0007669"/>
    <property type="project" value="InterPro"/>
</dbReference>
<dbReference type="GO" id="GO:0004400">
    <property type="term" value="F:histidinol-phosphate transaminase activity"/>
    <property type="evidence" value="ECO:0007669"/>
    <property type="project" value="UniProtKB-EC"/>
</dbReference>
<keyword evidence="6" id="KW-0368">Histidine biosynthesis</keyword>
<keyword evidence="5" id="KW-0663">Pyridoxal phosphate</keyword>
<dbReference type="Gene3D" id="3.40.640.10">
    <property type="entry name" value="Type I PLP-dependent aspartate aminotransferase-like (Major domain)"/>
    <property type="match status" value="1"/>
</dbReference>
<dbReference type="Gene3D" id="3.90.1150.10">
    <property type="entry name" value="Aspartate Aminotransferase, domain 1"/>
    <property type="match status" value="1"/>
</dbReference>
<dbReference type="InterPro" id="IPR015422">
    <property type="entry name" value="PyrdxlP-dep_Trfase_small"/>
</dbReference>
<dbReference type="InterPro" id="IPR015424">
    <property type="entry name" value="PyrdxlP-dep_Trfase"/>
</dbReference>
<evidence type="ECO:0000313" key="9">
    <source>
        <dbReference type="EMBL" id="VAX09880.1"/>
    </source>
</evidence>
<dbReference type="AlphaFoldDB" id="A0A3B1BHA2"/>
<name>A0A3B1BHA2_9ZZZZ</name>
<evidence type="ECO:0000259" key="8">
    <source>
        <dbReference type="Pfam" id="PF00155"/>
    </source>
</evidence>
<evidence type="ECO:0000256" key="6">
    <source>
        <dbReference type="ARBA" id="ARBA00023102"/>
    </source>
</evidence>
<dbReference type="EC" id="2.6.1.9" evidence="9"/>
<dbReference type="GO" id="GO:0000105">
    <property type="term" value="P:L-histidine biosynthetic process"/>
    <property type="evidence" value="ECO:0007669"/>
    <property type="project" value="UniProtKB-KW"/>
</dbReference>
<evidence type="ECO:0000256" key="4">
    <source>
        <dbReference type="ARBA" id="ARBA00022679"/>
    </source>
</evidence>
<evidence type="ECO:0000256" key="1">
    <source>
        <dbReference type="ARBA" id="ARBA00001933"/>
    </source>
</evidence>
<reference evidence="9" key="1">
    <citation type="submission" date="2018-06" db="EMBL/GenBank/DDBJ databases">
        <authorList>
            <person name="Zhirakovskaya E."/>
        </authorList>
    </citation>
    <scope>NUCLEOTIDE SEQUENCE</scope>
</reference>
<protein>
    <submittedName>
        <fullName evidence="9">Histidinol-phosphate aminotransferase</fullName>
        <ecNumber evidence="9">2.6.1.9</ecNumber>
    </submittedName>
</protein>
<evidence type="ECO:0000256" key="3">
    <source>
        <dbReference type="ARBA" id="ARBA00022605"/>
    </source>
</evidence>
<organism evidence="9">
    <name type="scientific">hydrothermal vent metagenome</name>
    <dbReference type="NCBI Taxonomy" id="652676"/>
    <lineage>
        <taxon>unclassified sequences</taxon>
        <taxon>metagenomes</taxon>
        <taxon>ecological metagenomes</taxon>
    </lineage>
</organism>
<gene>
    <name evidence="9" type="ORF">MNBD_GAMMA25-1336</name>
</gene>
<keyword evidence="4 9" id="KW-0808">Transferase</keyword>